<dbReference type="SMART" id="SM00480">
    <property type="entry name" value="POL3Bc"/>
    <property type="match status" value="1"/>
</dbReference>
<dbReference type="GO" id="GO:0008408">
    <property type="term" value="F:3'-5' exonuclease activity"/>
    <property type="evidence" value="ECO:0007669"/>
    <property type="project" value="InterPro"/>
</dbReference>
<evidence type="ECO:0000313" key="14">
    <source>
        <dbReference type="EMBL" id="RST64547.1"/>
    </source>
</evidence>
<evidence type="ECO:0000259" key="11">
    <source>
        <dbReference type="Pfam" id="PF00712"/>
    </source>
</evidence>
<feature type="domain" description="DNA polymerase III beta sliding clamp central" evidence="12">
    <location>
        <begin position="132"/>
        <end position="251"/>
    </location>
</feature>
<dbReference type="Proteomes" id="UP000279470">
    <property type="component" value="Unassembled WGS sequence"/>
</dbReference>
<comment type="subcellular location">
    <subcellularLocation>
        <location evidence="1 10">Cytoplasm</location>
    </subcellularLocation>
</comment>
<comment type="similarity">
    <text evidence="2 10">Belongs to the beta sliding clamp family.</text>
</comment>
<keyword evidence="5 10" id="KW-0808">Transferase</keyword>
<dbReference type="GO" id="GO:0005737">
    <property type="term" value="C:cytoplasm"/>
    <property type="evidence" value="ECO:0007669"/>
    <property type="project" value="UniProtKB-SubCell"/>
</dbReference>
<keyword evidence="8 10" id="KW-0239">DNA-directed DNA polymerase</keyword>
<dbReference type="InterPro" id="IPR022635">
    <property type="entry name" value="DNA_polIII_beta_C"/>
</dbReference>
<sequence>MKVQVNNSELLQALGHIQSIVEKRTVKSILLNVKISTKKNQISFFTTDLDIFAKESINASVGGQLVTTVPIHIFYEIVRKIGVNKDISLIFEPSDKPGKILIRSELSEFSLPCLSADEFPDFEEGTCDCQFEIDSNNLHYLISTTKHAISFDETRYYLSGIYLHVAEDNGINVLRAIATDVHRLAIGEVTLPKNAQLLPGIIIPKKTVLELSKLLEDFNGNIFVGVSSNKITFKIGSTTLISKLIDGKFPDYDKAVPYGNNKILEISIDELSKAIDLVTAISTERVVAVKLKIQKNKVILSVSDKINSSGTIEVPAVYNNDEISIAFNSRYIIDILNNINGDKAYFKLNSGSEAVLVEDSGNTNCRFVIMPMQV</sequence>
<dbReference type="InterPro" id="IPR022634">
    <property type="entry name" value="DNA_polIII_beta_N"/>
</dbReference>
<evidence type="ECO:0000313" key="15">
    <source>
        <dbReference type="Proteomes" id="UP000279470"/>
    </source>
</evidence>
<evidence type="ECO:0000256" key="7">
    <source>
        <dbReference type="ARBA" id="ARBA00022705"/>
    </source>
</evidence>
<dbReference type="GO" id="GO:0006271">
    <property type="term" value="P:DNA strand elongation involved in DNA replication"/>
    <property type="evidence" value="ECO:0007669"/>
    <property type="project" value="TreeGrafter"/>
</dbReference>
<keyword evidence="9" id="KW-0238">DNA-binding</keyword>
<accession>A0A429XGH9</accession>
<dbReference type="Gene3D" id="3.10.150.10">
    <property type="entry name" value="DNA Polymerase III, subunit A, domain 2"/>
    <property type="match status" value="1"/>
</dbReference>
<keyword evidence="4 10" id="KW-0963">Cytoplasm</keyword>
<dbReference type="InterPro" id="IPR022637">
    <property type="entry name" value="DNA_polIII_beta_cen"/>
</dbReference>
<dbReference type="Pfam" id="PF00712">
    <property type="entry name" value="DNA_pol3_beta"/>
    <property type="match status" value="1"/>
</dbReference>
<evidence type="ECO:0000256" key="8">
    <source>
        <dbReference type="ARBA" id="ARBA00022932"/>
    </source>
</evidence>
<evidence type="ECO:0000259" key="12">
    <source>
        <dbReference type="Pfam" id="PF02767"/>
    </source>
</evidence>
<dbReference type="OrthoDB" id="8421503at2"/>
<evidence type="ECO:0000256" key="6">
    <source>
        <dbReference type="ARBA" id="ARBA00022695"/>
    </source>
</evidence>
<dbReference type="NCBIfam" id="TIGR00663">
    <property type="entry name" value="dnan"/>
    <property type="match status" value="1"/>
</dbReference>
<dbReference type="Pfam" id="PF02768">
    <property type="entry name" value="DNA_pol3_beta_3"/>
    <property type="match status" value="1"/>
</dbReference>
<comment type="caution">
    <text evidence="14">The sequence shown here is derived from an EMBL/GenBank/DDBJ whole genome shotgun (WGS) entry which is preliminary data.</text>
</comment>
<evidence type="ECO:0000256" key="1">
    <source>
        <dbReference type="ARBA" id="ARBA00004496"/>
    </source>
</evidence>
<name>A0A429XGH9_9RICK</name>
<dbReference type="InterPro" id="IPR046938">
    <property type="entry name" value="DNA_clamp_sf"/>
</dbReference>
<dbReference type="PANTHER" id="PTHR30478">
    <property type="entry name" value="DNA POLYMERASE III SUBUNIT BETA"/>
    <property type="match status" value="1"/>
</dbReference>
<dbReference type="InterPro" id="IPR001001">
    <property type="entry name" value="DNA_polIII_beta"/>
</dbReference>
<keyword evidence="6 10" id="KW-0548">Nucleotidyltransferase</keyword>
<evidence type="ECO:0000256" key="9">
    <source>
        <dbReference type="ARBA" id="ARBA00023125"/>
    </source>
</evidence>
<evidence type="ECO:0000256" key="2">
    <source>
        <dbReference type="ARBA" id="ARBA00010752"/>
    </source>
</evidence>
<dbReference type="GO" id="GO:0003677">
    <property type="term" value="F:DNA binding"/>
    <property type="evidence" value="ECO:0007669"/>
    <property type="project" value="UniProtKB-UniRule"/>
</dbReference>
<comment type="subunit">
    <text evidence="10">Forms a ring-shaped head-to-tail homodimer around DNA.</text>
</comment>
<evidence type="ECO:0000256" key="5">
    <source>
        <dbReference type="ARBA" id="ARBA00022679"/>
    </source>
</evidence>
<dbReference type="EMBL" id="RXFM01000062">
    <property type="protein sequence ID" value="RST64547.1"/>
    <property type="molecule type" value="Genomic_DNA"/>
</dbReference>
<organism evidence="14 15">
    <name type="scientific">Candidatus Aquarickettsia rohweri</name>
    <dbReference type="NCBI Taxonomy" id="2602574"/>
    <lineage>
        <taxon>Bacteria</taxon>
        <taxon>Pseudomonadati</taxon>
        <taxon>Pseudomonadota</taxon>
        <taxon>Alphaproteobacteria</taxon>
        <taxon>Rickettsiales</taxon>
        <taxon>Candidatus Midichloriaceae</taxon>
        <taxon>Candidatus Aquarickettsia</taxon>
    </lineage>
</organism>
<keyword evidence="7 10" id="KW-0235">DNA replication</keyword>
<dbReference type="Gene3D" id="3.70.10.10">
    <property type="match status" value="1"/>
</dbReference>
<comment type="function">
    <text evidence="10">Confers DNA tethering and processivity to DNA polymerases and other proteins. Acts as a clamp, forming a ring around DNA (a reaction catalyzed by the clamp-loading complex) which diffuses in an ATP-independent manner freely and bidirectionally along dsDNA. Initially characterized for its ability to contact the catalytic subunit of DNA polymerase III (Pol III), a complex, multichain enzyme responsible for most of the replicative synthesis in bacteria; Pol III exhibits 3'-5' exonuclease proofreading activity. The beta chain is required for initiation of replication as well as for processivity of DNA replication.</text>
</comment>
<reference evidence="15" key="1">
    <citation type="submission" date="2018-11" db="EMBL/GenBank/DDBJ databases">
        <title>Phylogenetic, genomic, and biogeographic characterization of a novel and ubiquitous marine invertebrate-associated Rickettsiales parasite, Candidatus Marinoinvertebrata rohwerii, gen. nov., sp. nov.</title>
        <authorList>
            <person name="Klinges J.G."/>
            <person name="Rosales S.M."/>
            <person name="Mcminds R."/>
            <person name="Shaver E.C."/>
            <person name="Shantz A."/>
            <person name="Peters E.C."/>
            <person name="Burkepile D.E."/>
            <person name="Silliman B.R."/>
            <person name="Vega Thurber R.L."/>
        </authorList>
    </citation>
    <scope>NUCLEOTIDE SEQUENCE [LARGE SCALE GENOMIC DNA]</scope>
    <source>
        <strain evidence="15">a_cerv_44</strain>
    </source>
</reference>
<dbReference type="AlphaFoldDB" id="A0A429XGH9"/>
<evidence type="ECO:0000256" key="10">
    <source>
        <dbReference type="PIRNR" id="PIRNR000804"/>
    </source>
</evidence>
<dbReference type="Pfam" id="PF02767">
    <property type="entry name" value="DNA_pol3_beta_2"/>
    <property type="match status" value="1"/>
</dbReference>
<keyword evidence="15" id="KW-1185">Reference proteome</keyword>
<dbReference type="SUPFAM" id="SSF55979">
    <property type="entry name" value="DNA clamp"/>
    <property type="match status" value="3"/>
</dbReference>
<evidence type="ECO:0000256" key="3">
    <source>
        <dbReference type="ARBA" id="ARBA00021035"/>
    </source>
</evidence>
<feature type="domain" description="DNA polymerase III beta sliding clamp N-terminal" evidence="11">
    <location>
        <begin position="1"/>
        <end position="121"/>
    </location>
</feature>
<dbReference type="CDD" id="cd00140">
    <property type="entry name" value="beta_clamp"/>
    <property type="match status" value="1"/>
</dbReference>
<dbReference type="RefSeq" id="WP_126044962.1">
    <property type="nucleotide sequence ID" value="NZ_RXFM01000062.1"/>
</dbReference>
<feature type="domain" description="DNA polymerase III beta sliding clamp C-terminal" evidence="13">
    <location>
        <begin position="255"/>
        <end position="372"/>
    </location>
</feature>
<proteinExistence type="inferred from homology"/>
<evidence type="ECO:0000259" key="13">
    <source>
        <dbReference type="Pfam" id="PF02768"/>
    </source>
</evidence>
<dbReference type="GO" id="GO:0009360">
    <property type="term" value="C:DNA polymerase III complex"/>
    <property type="evidence" value="ECO:0007669"/>
    <property type="project" value="InterPro"/>
</dbReference>
<dbReference type="PIRSF" id="PIRSF000804">
    <property type="entry name" value="DNA_pol_III_b"/>
    <property type="match status" value="1"/>
</dbReference>
<evidence type="ECO:0000256" key="4">
    <source>
        <dbReference type="ARBA" id="ARBA00022490"/>
    </source>
</evidence>
<protein>
    <recommendedName>
        <fullName evidence="3 10">Beta sliding clamp</fullName>
    </recommendedName>
</protein>
<dbReference type="PANTHER" id="PTHR30478:SF0">
    <property type="entry name" value="BETA SLIDING CLAMP"/>
    <property type="match status" value="1"/>
</dbReference>
<dbReference type="GO" id="GO:0003887">
    <property type="term" value="F:DNA-directed DNA polymerase activity"/>
    <property type="evidence" value="ECO:0007669"/>
    <property type="project" value="UniProtKB-UniRule"/>
</dbReference>
<gene>
    <name evidence="14" type="primary">dnaN</name>
    <name evidence="14" type="ORF">EIC27_04675</name>
</gene>